<name>A0ABX1D835_9FLAO</name>
<reference evidence="4 5" key="1">
    <citation type="submission" date="2020-03" db="EMBL/GenBank/DDBJ databases">
        <title>Salinimicrobium sp. nov, isolated from SCS.</title>
        <authorList>
            <person name="Cao W.R."/>
        </authorList>
    </citation>
    <scope>NUCLEOTIDE SEQUENCE [LARGE SCALE GENOMIC DNA]</scope>
    <source>
        <strain evidence="5">J15B91</strain>
    </source>
</reference>
<proteinExistence type="predicted"/>
<dbReference type="PANTHER" id="PTHR43547:SF2">
    <property type="entry name" value="HYBRID SIGNAL TRANSDUCTION HISTIDINE KINASE C"/>
    <property type="match status" value="1"/>
</dbReference>
<evidence type="ECO:0000313" key="5">
    <source>
        <dbReference type="Proteomes" id="UP000703674"/>
    </source>
</evidence>
<dbReference type="InterPro" id="IPR011006">
    <property type="entry name" value="CheY-like_superfamily"/>
</dbReference>
<accession>A0ABX1D835</accession>
<dbReference type="InterPro" id="IPR018490">
    <property type="entry name" value="cNMP-bd_dom_sf"/>
</dbReference>
<dbReference type="SUPFAM" id="SSF51206">
    <property type="entry name" value="cAMP-binding domain-like"/>
    <property type="match status" value="1"/>
</dbReference>
<sequence length="148" mass="17578">EEPDLIISDIMMPQWDGYQVYEELQKHQKTSKIPFIFLSARSNLCDIRKGMNMGAEDYIPKPFDERDLIVAVEKRLEKKDLQLKNRTEPSQIIRQDQLEHLKNFFRTYGEQLEAEKDEEIFLEGRTASSIYLLEYGLIKTFELDEWGK</sequence>
<gene>
    <name evidence="4" type="ORF">HC175_18680</name>
</gene>
<dbReference type="PANTHER" id="PTHR43547">
    <property type="entry name" value="TWO-COMPONENT HISTIDINE KINASE"/>
    <property type="match status" value="1"/>
</dbReference>
<feature type="domain" description="Response regulatory" evidence="3">
    <location>
        <begin position="1"/>
        <end position="76"/>
    </location>
</feature>
<dbReference type="PROSITE" id="PS50110">
    <property type="entry name" value="RESPONSE_REGULATORY"/>
    <property type="match status" value="1"/>
</dbReference>
<dbReference type="Proteomes" id="UP000703674">
    <property type="component" value="Unassembled WGS sequence"/>
</dbReference>
<feature type="non-terminal residue" evidence="4">
    <location>
        <position position="1"/>
    </location>
</feature>
<evidence type="ECO:0000313" key="4">
    <source>
        <dbReference type="EMBL" id="NJW54938.1"/>
    </source>
</evidence>
<evidence type="ECO:0000259" key="3">
    <source>
        <dbReference type="PROSITE" id="PS50110"/>
    </source>
</evidence>
<evidence type="ECO:0000256" key="2">
    <source>
        <dbReference type="PROSITE-ProRule" id="PRU00169"/>
    </source>
</evidence>
<keyword evidence="5" id="KW-1185">Reference proteome</keyword>
<feature type="modified residue" description="4-aspartylphosphate" evidence="2">
    <location>
        <position position="9"/>
    </location>
</feature>
<dbReference type="EMBL" id="JAAVJR010000647">
    <property type="protein sequence ID" value="NJW54938.1"/>
    <property type="molecule type" value="Genomic_DNA"/>
</dbReference>
<dbReference type="Pfam" id="PF00072">
    <property type="entry name" value="Response_reg"/>
    <property type="match status" value="1"/>
</dbReference>
<keyword evidence="1 2" id="KW-0597">Phosphoprotein</keyword>
<comment type="caution">
    <text evidence="4">The sequence shown here is derived from an EMBL/GenBank/DDBJ whole genome shotgun (WGS) entry which is preliminary data.</text>
</comment>
<dbReference type="InterPro" id="IPR001789">
    <property type="entry name" value="Sig_transdc_resp-reg_receiver"/>
</dbReference>
<protein>
    <submittedName>
        <fullName evidence="4">Response regulator</fullName>
    </submittedName>
</protein>
<organism evidence="4 5">
    <name type="scientific">Salinimicrobium oceani</name>
    <dbReference type="NCBI Taxonomy" id="2722702"/>
    <lineage>
        <taxon>Bacteria</taxon>
        <taxon>Pseudomonadati</taxon>
        <taxon>Bacteroidota</taxon>
        <taxon>Flavobacteriia</taxon>
        <taxon>Flavobacteriales</taxon>
        <taxon>Flavobacteriaceae</taxon>
        <taxon>Salinimicrobium</taxon>
    </lineage>
</organism>
<dbReference type="Gene3D" id="3.40.50.2300">
    <property type="match status" value="1"/>
</dbReference>
<evidence type="ECO:0000256" key="1">
    <source>
        <dbReference type="ARBA" id="ARBA00022553"/>
    </source>
</evidence>
<feature type="non-terminal residue" evidence="4">
    <location>
        <position position="148"/>
    </location>
</feature>
<dbReference type="SUPFAM" id="SSF52172">
    <property type="entry name" value="CheY-like"/>
    <property type="match status" value="1"/>
</dbReference>